<name>A0ABZ0ELU9_9BURK</name>
<evidence type="ECO:0008006" key="3">
    <source>
        <dbReference type="Google" id="ProtNLM"/>
    </source>
</evidence>
<accession>A0ABZ0ELU9</accession>
<sequence>MTRTLYAKQTRRDTLKTIKTPGNTLKAKHGIDAAKRRLVQSDALS</sequence>
<keyword evidence="2" id="KW-1185">Reference proteome</keyword>
<evidence type="ECO:0000313" key="2">
    <source>
        <dbReference type="Proteomes" id="UP001302652"/>
    </source>
</evidence>
<dbReference type="RefSeq" id="WP_317019964.1">
    <property type="nucleotide sequence ID" value="NZ_CP136513.1"/>
</dbReference>
<dbReference type="Proteomes" id="UP001302652">
    <property type="component" value="Chromosome 1"/>
</dbReference>
<reference evidence="1 2" key="1">
    <citation type="submission" date="2023-10" db="EMBL/GenBank/DDBJ databases">
        <title>Surface-active antibiotics is a multifunctional adaptation for post-fire microbes.</title>
        <authorList>
            <person name="Liu M.D."/>
            <person name="Du Y."/>
            <person name="Koupaei S.K."/>
            <person name="Kim N.R."/>
            <person name="Zhang W."/>
            <person name="Traxler M.F."/>
        </authorList>
    </citation>
    <scope>NUCLEOTIDE SEQUENCE [LARGE SCALE GENOMIC DNA]</scope>
    <source>
        <strain evidence="1 2">F3</strain>
    </source>
</reference>
<dbReference type="EMBL" id="CP136513">
    <property type="protein sequence ID" value="WOD17424.1"/>
    <property type="molecule type" value="Genomic_DNA"/>
</dbReference>
<organism evidence="1 2">
    <name type="scientific">Paraburkholderia kirstenboschensis</name>
    <dbReference type="NCBI Taxonomy" id="1245436"/>
    <lineage>
        <taxon>Bacteria</taxon>
        <taxon>Pseudomonadati</taxon>
        <taxon>Pseudomonadota</taxon>
        <taxon>Betaproteobacteria</taxon>
        <taxon>Burkholderiales</taxon>
        <taxon>Burkholderiaceae</taxon>
        <taxon>Paraburkholderia</taxon>
    </lineage>
</organism>
<protein>
    <recommendedName>
        <fullName evidence="3">Transposase</fullName>
    </recommendedName>
</protein>
<proteinExistence type="predicted"/>
<evidence type="ECO:0000313" key="1">
    <source>
        <dbReference type="EMBL" id="WOD17424.1"/>
    </source>
</evidence>
<gene>
    <name evidence="1" type="ORF">RW095_31965</name>
</gene>